<dbReference type="PaxDb" id="30732-ENSOMEP00000014941"/>
<dbReference type="Proteomes" id="UP000261560">
    <property type="component" value="Unplaced"/>
</dbReference>
<reference evidence="1" key="2">
    <citation type="submission" date="2025-09" db="UniProtKB">
        <authorList>
            <consortium name="Ensembl"/>
        </authorList>
    </citation>
    <scope>IDENTIFICATION</scope>
</reference>
<reference evidence="1" key="1">
    <citation type="submission" date="2025-08" db="UniProtKB">
        <authorList>
            <consortium name="Ensembl"/>
        </authorList>
    </citation>
    <scope>IDENTIFICATION</scope>
</reference>
<name>A0A3B3CAI9_ORYME</name>
<protein>
    <submittedName>
        <fullName evidence="1">Uncharacterized protein</fullName>
    </submittedName>
</protein>
<accession>A0A3B3CAI9</accession>
<organism evidence="1 2">
    <name type="scientific">Oryzias melastigma</name>
    <name type="common">Marine medaka</name>
    <dbReference type="NCBI Taxonomy" id="30732"/>
    <lineage>
        <taxon>Eukaryota</taxon>
        <taxon>Metazoa</taxon>
        <taxon>Chordata</taxon>
        <taxon>Craniata</taxon>
        <taxon>Vertebrata</taxon>
        <taxon>Euteleostomi</taxon>
        <taxon>Actinopterygii</taxon>
        <taxon>Neopterygii</taxon>
        <taxon>Teleostei</taxon>
        <taxon>Neoteleostei</taxon>
        <taxon>Acanthomorphata</taxon>
        <taxon>Ovalentaria</taxon>
        <taxon>Atherinomorphae</taxon>
        <taxon>Beloniformes</taxon>
        <taxon>Adrianichthyidae</taxon>
        <taxon>Oryziinae</taxon>
        <taxon>Oryzias</taxon>
    </lineage>
</organism>
<proteinExistence type="predicted"/>
<sequence length="98" mass="11072">MFDSINLKLLEPEPGASVATIKSPDQWSKDSTIHHGNGDKHLSFVLPVAEIDKFLQANADYRTKNRETHEIVALKRVRLDDDDEVCKHSWMTDAPLAC</sequence>
<dbReference type="Ensembl" id="ENSOMET00000033782.1">
    <property type="protein sequence ID" value="ENSOMEP00000014941.1"/>
    <property type="gene ID" value="ENSOMEG00000016479.1"/>
</dbReference>
<evidence type="ECO:0000313" key="1">
    <source>
        <dbReference type="Ensembl" id="ENSOMEP00000014941.1"/>
    </source>
</evidence>
<keyword evidence="2" id="KW-1185">Reference proteome</keyword>
<dbReference type="AlphaFoldDB" id="A0A3B3CAI9"/>
<evidence type="ECO:0000313" key="2">
    <source>
        <dbReference type="Proteomes" id="UP000261560"/>
    </source>
</evidence>